<reference evidence="1 2" key="1">
    <citation type="submission" date="2018-06" db="EMBL/GenBank/DDBJ databases">
        <title>Extensive metabolic versatility and redundancy in microbially diverse, dynamic hydrothermal sediments.</title>
        <authorList>
            <person name="Dombrowski N."/>
            <person name="Teske A."/>
            <person name="Baker B.J."/>
        </authorList>
    </citation>
    <scope>NUCLEOTIDE SEQUENCE [LARGE SCALE GENOMIC DNA]</scope>
    <source>
        <strain evidence="1">B47_G16</strain>
    </source>
</reference>
<name>A0A497E4I8_UNCAE</name>
<dbReference type="SUPFAM" id="SSF51726">
    <property type="entry name" value="UROD/MetE-like"/>
    <property type="match status" value="1"/>
</dbReference>
<sequence>MESHDIPEKDKTILRKLAEEIAEIASLPVQREKADMWRRLNQLEPVKPMVWINEIPWYEMGPEVELKTSSKFCRSYEMQLRRTLYQWKHMRCDMVVEPKVFCPLAVHDTGFGIKAKIVSVEGDPGYGNPRIITGSSDFEPVIKDEEDIEKIKMPKVWVDWETTRRNYEILLDIFGDILNVEICGARGFWFAPWDELVIWLGVEEALTYMATNPKFIHKVMHRLIDAHLHRLDQYERLNALSSNNGPYRVGSGGFGYTDELPKEDKLNGAHIRTNHLWGCCAAQILAAVSPKMHEEFAIKHERRWLERFGLSYYGCCEPLHKKIHVLEKIPNLRKISISPWADREEAANEIGDKYVISLKPNPAILAAENWNPEAARRQLYEDLEKMKGCAVEVIMKDISTCRNQPHRLWQWADIAMEVTERFI</sequence>
<dbReference type="EMBL" id="QMPZ01000028">
    <property type="protein sequence ID" value="RLE09819.1"/>
    <property type="molecule type" value="Genomic_DNA"/>
</dbReference>
<proteinExistence type="predicted"/>
<dbReference type="Proteomes" id="UP000279422">
    <property type="component" value="Unassembled WGS sequence"/>
</dbReference>
<gene>
    <name evidence="1" type="ORF">DRJ00_03240</name>
</gene>
<accession>A0A497E4I8</accession>
<organism evidence="1 2">
    <name type="scientific">Aerophobetes bacterium</name>
    <dbReference type="NCBI Taxonomy" id="2030807"/>
    <lineage>
        <taxon>Bacteria</taxon>
        <taxon>Candidatus Aerophobota</taxon>
    </lineage>
</organism>
<comment type="caution">
    <text evidence="1">The sequence shown here is derived from an EMBL/GenBank/DDBJ whole genome shotgun (WGS) entry which is preliminary data.</text>
</comment>
<dbReference type="AlphaFoldDB" id="A0A497E4I8"/>
<evidence type="ECO:0008006" key="3">
    <source>
        <dbReference type="Google" id="ProtNLM"/>
    </source>
</evidence>
<evidence type="ECO:0000313" key="2">
    <source>
        <dbReference type="Proteomes" id="UP000279422"/>
    </source>
</evidence>
<protein>
    <recommendedName>
        <fullName evidence="3">Uroporphyrinogen decarboxylase (URO-D) domain-containing protein</fullName>
    </recommendedName>
</protein>
<dbReference type="InterPro" id="IPR038071">
    <property type="entry name" value="UROD/MetE-like_sf"/>
</dbReference>
<dbReference type="Gene3D" id="3.20.20.210">
    <property type="match status" value="1"/>
</dbReference>
<evidence type="ECO:0000313" key="1">
    <source>
        <dbReference type="EMBL" id="RLE09819.1"/>
    </source>
</evidence>